<reference evidence="1 2" key="1">
    <citation type="journal article" date="2019" name="Int. J. Syst. Evol. Microbiol.">
        <title>The Global Catalogue of Microorganisms (GCM) 10K type strain sequencing project: providing services to taxonomists for standard genome sequencing and annotation.</title>
        <authorList>
            <consortium name="The Broad Institute Genomics Platform"/>
            <consortium name="The Broad Institute Genome Sequencing Center for Infectious Disease"/>
            <person name="Wu L."/>
            <person name="Ma J."/>
        </authorList>
    </citation>
    <scope>NUCLEOTIDE SEQUENCE [LARGE SCALE GENOMIC DNA]</scope>
    <source>
        <strain evidence="1 2">CGMCC 1.12689</strain>
    </source>
</reference>
<sequence length="532" mass="62401">MSVAWDSPDLDIAELVDLIVECFDEESDSAKISGSENVRRFEQLMPILVERIEEDLIEYNISSNHTQSELREFLDGLKPKADPGEYFPENFEEFKQQIRAIKSEDYTIAFPLNLNFSPGRKREELTALGYRIERVPRREWISQFEEVAEEAEEEKHQRPSDDPLSSFMAESPNEFRRNYTYWKFNIEARDQNFAIDQLEIVLEYLLGKLNFAAHSGTTEGISIDNSFWPSGWSDLKLPFIYFVFEGDEYTQFYYSEDFTPRDKFSVHSIRRSQFDRYLDEFPEPEQPYNDIEETFVNAVRTFQTAISEPSREDSFLEYWRCAEQLTLADEDDDMKTVIQRAAAPLEHENPQLFQFRLQRARKKRNKLVHEGPDVSIDKEDQNRLKSVLDHLIDLYIEKFDDWDTKDFEFYLDNVGVDAGNLKQKRSELFDQIEILEEVIEAKEYEPEGLQKILLDWARHENELEGAEFLDPLGFYIPVFGVGNDDSDLMVIDRSPVYPLGEDTDPIRERSRVRGPRPNISTSQSLLVERSAC</sequence>
<dbReference type="AlphaFoldDB" id="A0ABD6BZ94"/>
<proteinExistence type="predicted"/>
<evidence type="ECO:0000313" key="1">
    <source>
        <dbReference type="EMBL" id="MFD1570411.1"/>
    </source>
</evidence>
<dbReference type="Proteomes" id="UP001597185">
    <property type="component" value="Unassembled WGS sequence"/>
</dbReference>
<accession>A0ABD6BZ94</accession>
<keyword evidence="2" id="KW-1185">Reference proteome</keyword>
<gene>
    <name evidence="1" type="ORF">ACFR9T_07370</name>
</gene>
<name>A0ABD6BZ94_9EURY</name>
<protein>
    <submittedName>
        <fullName evidence="1">HEPN domain-containing protein</fullName>
    </submittedName>
</protein>
<comment type="caution">
    <text evidence="1">The sequence shown here is derived from an EMBL/GenBank/DDBJ whole genome shotgun (WGS) entry which is preliminary data.</text>
</comment>
<organism evidence="1 2">
    <name type="scientific">Halorubrum laminariae</name>
    <dbReference type="NCBI Taxonomy" id="1433523"/>
    <lineage>
        <taxon>Archaea</taxon>
        <taxon>Methanobacteriati</taxon>
        <taxon>Methanobacteriota</taxon>
        <taxon>Stenosarchaea group</taxon>
        <taxon>Halobacteria</taxon>
        <taxon>Halobacteriales</taxon>
        <taxon>Haloferacaceae</taxon>
        <taxon>Halorubrum</taxon>
    </lineage>
</organism>
<evidence type="ECO:0000313" key="2">
    <source>
        <dbReference type="Proteomes" id="UP001597185"/>
    </source>
</evidence>
<dbReference type="RefSeq" id="WP_256419234.1">
    <property type="nucleotide sequence ID" value="NZ_JANHDL010000014.1"/>
</dbReference>
<dbReference type="EMBL" id="JBHUDB010000003">
    <property type="protein sequence ID" value="MFD1570411.1"/>
    <property type="molecule type" value="Genomic_DNA"/>
</dbReference>